<evidence type="ECO:0000313" key="6">
    <source>
        <dbReference type="Proteomes" id="UP000235392"/>
    </source>
</evidence>
<feature type="transmembrane region" description="Helical" evidence="1">
    <location>
        <begin position="96"/>
        <end position="119"/>
    </location>
</feature>
<protein>
    <submittedName>
        <fullName evidence="2">Uncharacterized protein</fullName>
    </submittedName>
</protein>
<dbReference type="EMBL" id="PGCI01000035">
    <property type="protein sequence ID" value="PLW46951.1"/>
    <property type="molecule type" value="Genomic_DNA"/>
</dbReference>
<reference evidence="5 6" key="1">
    <citation type="submission" date="2017-11" db="EMBL/GenBank/DDBJ databases">
        <title>De novo assembly and phasing of dikaryotic genomes from two isolates of Puccinia coronata f. sp. avenae, the causal agent of oat crown rust.</title>
        <authorList>
            <person name="Miller M.E."/>
            <person name="Zhang Y."/>
            <person name="Omidvar V."/>
            <person name="Sperschneider J."/>
            <person name="Schwessinger B."/>
            <person name="Raley C."/>
            <person name="Palmer J.M."/>
            <person name="Garnica D."/>
            <person name="Upadhyaya N."/>
            <person name="Rathjen J."/>
            <person name="Taylor J.M."/>
            <person name="Park R.F."/>
            <person name="Dodds P.N."/>
            <person name="Hirsch C.D."/>
            <person name="Kianian S.F."/>
            <person name="Figueroa M."/>
        </authorList>
    </citation>
    <scope>NUCLEOTIDE SEQUENCE [LARGE SCALE GENOMIC DNA]</scope>
    <source>
        <strain evidence="4">12NC29</strain>
        <strain evidence="2">12SD80</strain>
    </source>
</reference>
<comment type="caution">
    <text evidence="2">The sequence shown here is derived from an EMBL/GenBank/DDBJ whole genome shotgun (WGS) entry which is preliminary data.</text>
</comment>
<proteinExistence type="predicted"/>
<evidence type="ECO:0000313" key="2">
    <source>
        <dbReference type="EMBL" id="PLW22290.1"/>
    </source>
</evidence>
<dbReference type="Proteomes" id="UP000235392">
    <property type="component" value="Unassembled WGS sequence"/>
</dbReference>
<evidence type="ECO:0000313" key="5">
    <source>
        <dbReference type="Proteomes" id="UP000235388"/>
    </source>
</evidence>
<evidence type="ECO:0000313" key="4">
    <source>
        <dbReference type="EMBL" id="PLW50221.1"/>
    </source>
</evidence>
<dbReference type="Proteomes" id="UP000235388">
    <property type="component" value="Unassembled WGS sequence"/>
</dbReference>
<evidence type="ECO:0000313" key="3">
    <source>
        <dbReference type="EMBL" id="PLW46951.1"/>
    </source>
</evidence>
<dbReference type="EMBL" id="PGCI01000669">
    <property type="protein sequence ID" value="PLW22290.1"/>
    <property type="molecule type" value="Genomic_DNA"/>
</dbReference>
<feature type="transmembrane region" description="Helical" evidence="1">
    <location>
        <begin position="53"/>
        <end position="76"/>
    </location>
</feature>
<keyword evidence="5" id="KW-1185">Reference proteome</keyword>
<feature type="transmembrane region" description="Helical" evidence="1">
    <location>
        <begin position="12"/>
        <end position="33"/>
    </location>
</feature>
<evidence type="ECO:0000256" key="1">
    <source>
        <dbReference type="SAM" id="Phobius"/>
    </source>
</evidence>
<sequence length="313" mass="34566">MSTVLSDHDILYSVLGGLQPGGTVFSWIAGLTACEALRLTQRFDENTSWDKRLFVYFSLVMSVTQAGLFAAMLYHYCIQSYGNYHQLLHITHVVQFHYIFSRIATCAGYTFYAYSVWASGLGKMKICKVPIIRIVTALLLLGVYVVIVIGIPRALSLSKFETVANHGSFGPWGHFVQLICGGLLTLLKAGDLVSSKPVREQLASDQHWTRHASAILCLMVQTAVFTTGFDLVTYSLRNAKGAGFGYSMMSLTAEIHLLGPIMAISATLQEDFLAEQAAASTCPIGQTECQTAVPSTTRRLTFQTQEKRMMKDY</sequence>
<dbReference type="OrthoDB" id="2501571at2759"/>
<organism evidence="2 6">
    <name type="scientific">Puccinia coronata f. sp. avenae</name>
    <dbReference type="NCBI Taxonomy" id="200324"/>
    <lineage>
        <taxon>Eukaryota</taxon>
        <taxon>Fungi</taxon>
        <taxon>Dikarya</taxon>
        <taxon>Basidiomycota</taxon>
        <taxon>Pucciniomycotina</taxon>
        <taxon>Pucciniomycetes</taxon>
        <taxon>Pucciniales</taxon>
        <taxon>Pucciniaceae</taxon>
        <taxon>Puccinia</taxon>
    </lineage>
</organism>
<keyword evidence="1" id="KW-0472">Membrane</keyword>
<dbReference type="EMBL" id="PGCJ01000091">
    <property type="protein sequence ID" value="PLW50221.1"/>
    <property type="molecule type" value="Genomic_DNA"/>
</dbReference>
<keyword evidence="1" id="KW-1133">Transmembrane helix</keyword>
<dbReference type="AlphaFoldDB" id="A0A2N5TA18"/>
<name>A0A2N5TA18_9BASI</name>
<gene>
    <name evidence="4" type="ORF">PCANC_12764</name>
    <name evidence="3" type="ORF">PCASD_08148</name>
    <name evidence="2" type="ORF">PCASD_17010</name>
</gene>
<keyword evidence="1" id="KW-0812">Transmembrane</keyword>
<feature type="transmembrane region" description="Helical" evidence="1">
    <location>
        <begin position="131"/>
        <end position="151"/>
    </location>
</feature>
<accession>A0A2N5TA18</accession>